<dbReference type="SUPFAM" id="SSF55811">
    <property type="entry name" value="Nudix"/>
    <property type="match status" value="1"/>
</dbReference>
<dbReference type="PANTHER" id="PTHR43046">
    <property type="entry name" value="GDP-MANNOSE MANNOSYL HYDROLASE"/>
    <property type="match status" value="1"/>
</dbReference>
<dbReference type="InterPro" id="IPR020084">
    <property type="entry name" value="NUDIX_hydrolase_CS"/>
</dbReference>
<feature type="domain" description="Nudix hydrolase" evidence="6">
    <location>
        <begin position="8"/>
        <end position="150"/>
    </location>
</feature>
<evidence type="ECO:0000313" key="8">
    <source>
        <dbReference type="Proteomes" id="UP001058271"/>
    </source>
</evidence>
<dbReference type="Gene3D" id="3.90.79.10">
    <property type="entry name" value="Nucleoside Triphosphate Pyrophosphohydrolase"/>
    <property type="match status" value="1"/>
</dbReference>
<evidence type="ECO:0000256" key="5">
    <source>
        <dbReference type="RuleBase" id="RU003476"/>
    </source>
</evidence>
<dbReference type="PANTHER" id="PTHR43046:SF12">
    <property type="entry name" value="GDP-MANNOSE MANNOSYL HYDROLASE"/>
    <property type="match status" value="1"/>
</dbReference>
<protein>
    <submittedName>
        <fullName evidence="7">NUDIX domain-containing protein</fullName>
    </submittedName>
</protein>
<evidence type="ECO:0000259" key="6">
    <source>
        <dbReference type="PROSITE" id="PS51462"/>
    </source>
</evidence>
<sequence>MTEEAGPTDRWAARVLLLDPAGRVLLLRGCDPARPSYQYWFTVGGGLEPGETPVEAAIREIFEETGRRVTAADLEGPVRSDVVRFPFDGQWYTQEQSFFVVRTLAFEVDLTHLGEYEIGSIDISRWWTVDELTATSERYYPEDLVALLREVG</sequence>
<dbReference type="EMBL" id="CP073721">
    <property type="protein sequence ID" value="UWZ38196.1"/>
    <property type="molecule type" value="Genomic_DNA"/>
</dbReference>
<evidence type="ECO:0000256" key="1">
    <source>
        <dbReference type="ARBA" id="ARBA00001946"/>
    </source>
</evidence>
<dbReference type="InterPro" id="IPR015797">
    <property type="entry name" value="NUDIX_hydrolase-like_dom_sf"/>
</dbReference>
<comment type="similarity">
    <text evidence="2 5">Belongs to the Nudix hydrolase family.</text>
</comment>
<organism evidence="7 8">
    <name type="scientific">Dactylosporangium roseum</name>
    <dbReference type="NCBI Taxonomy" id="47989"/>
    <lineage>
        <taxon>Bacteria</taxon>
        <taxon>Bacillati</taxon>
        <taxon>Actinomycetota</taxon>
        <taxon>Actinomycetes</taxon>
        <taxon>Micromonosporales</taxon>
        <taxon>Micromonosporaceae</taxon>
        <taxon>Dactylosporangium</taxon>
    </lineage>
</organism>
<dbReference type="InterPro" id="IPR000086">
    <property type="entry name" value="NUDIX_hydrolase_dom"/>
</dbReference>
<keyword evidence="4" id="KW-0460">Magnesium</keyword>
<evidence type="ECO:0000256" key="2">
    <source>
        <dbReference type="ARBA" id="ARBA00005582"/>
    </source>
</evidence>
<evidence type="ECO:0000256" key="4">
    <source>
        <dbReference type="ARBA" id="ARBA00022842"/>
    </source>
</evidence>
<comment type="cofactor">
    <cofactor evidence="1">
        <name>Mg(2+)</name>
        <dbReference type="ChEBI" id="CHEBI:18420"/>
    </cofactor>
</comment>
<keyword evidence="3 5" id="KW-0378">Hydrolase</keyword>
<evidence type="ECO:0000256" key="3">
    <source>
        <dbReference type="ARBA" id="ARBA00022801"/>
    </source>
</evidence>
<dbReference type="PROSITE" id="PS00893">
    <property type="entry name" value="NUDIX_BOX"/>
    <property type="match status" value="1"/>
</dbReference>
<dbReference type="CDD" id="cd04685">
    <property type="entry name" value="NUDIX_Hydrolase"/>
    <property type="match status" value="1"/>
</dbReference>
<dbReference type="PROSITE" id="PS51462">
    <property type="entry name" value="NUDIX"/>
    <property type="match status" value="1"/>
</dbReference>
<accession>A0ABY5Z7Z0</accession>
<dbReference type="InterPro" id="IPR020476">
    <property type="entry name" value="Nudix_hydrolase"/>
</dbReference>
<reference evidence="7" key="1">
    <citation type="submission" date="2021-04" db="EMBL/GenBank/DDBJ databases">
        <title>Biosynthetic gene clusters of Dactylosporangioum roseum.</title>
        <authorList>
            <person name="Hartkoorn R.C."/>
            <person name="Beaudoing E."/>
            <person name="Hot D."/>
            <person name="Moureu S."/>
        </authorList>
    </citation>
    <scope>NUCLEOTIDE SEQUENCE</scope>
    <source>
        <strain evidence="7">NRRL B-16295</strain>
    </source>
</reference>
<dbReference type="PRINTS" id="PR00502">
    <property type="entry name" value="NUDIXFAMILY"/>
</dbReference>
<evidence type="ECO:0000313" key="7">
    <source>
        <dbReference type="EMBL" id="UWZ38196.1"/>
    </source>
</evidence>
<dbReference type="Pfam" id="PF00293">
    <property type="entry name" value="NUDIX"/>
    <property type="match status" value="1"/>
</dbReference>
<keyword evidence="8" id="KW-1185">Reference proteome</keyword>
<dbReference type="Proteomes" id="UP001058271">
    <property type="component" value="Chromosome"/>
</dbReference>
<proteinExistence type="inferred from homology"/>
<gene>
    <name evidence="7" type="ORF">Drose_08070</name>
</gene>
<dbReference type="RefSeq" id="WP_260727564.1">
    <property type="nucleotide sequence ID" value="NZ_BAAABS010000033.1"/>
</dbReference>
<name>A0ABY5Z7Z0_9ACTN</name>